<organism evidence="1 2">
    <name type="scientific">Puccinia sorghi</name>
    <dbReference type="NCBI Taxonomy" id="27349"/>
    <lineage>
        <taxon>Eukaryota</taxon>
        <taxon>Fungi</taxon>
        <taxon>Dikarya</taxon>
        <taxon>Basidiomycota</taxon>
        <taxon>Pucciniomycotina</taxon>
        <taxon>Pucciniomycetes</taxon>
        <taxon>Pucciniales</taxon>
        <taxon>Pucciniaceae</taxon>
        <taxon>Puccinia</taxon>
    </lineage>
</organism>
<name>A0A0L6UVE6_9BASI</name>
<dbReference type="VEuPathDB" id="FungiDB:VP01_3547g1"/>
<dbReference type="Proteomes" id="UP000037035">
    <property type="component" value="Unassembled WGS sequence"/>
</dbReference>
<gene>
    <name evidence="1" type="ORF">VP01_3547g1</name>
</gene>
<reference evidence="1 2" key="1">
    <citation type="submission" date="2015-08" db="EMBL/GenBank/DDBJ databases">
        <title>Next Generation Sequencing and Analysis of the Genome of Puccinia sorghi L Schw, the Causal Agent of Maize Common Rust.</title>
        <authorList>
            <person name="Rochi L."/>
            <person name="Burguener G."/>
            <person name="Darino M."/>
            <person name="Turjanski A."/>
            <person name="Kreff E."/>
            <person name="Dieguez M.J."/>
            <person name="Sacco F."/>
        </authorList>
    </citation>
    <scope>NUCLEOTIDE SEQUENCE [LARGE SCALE GENOMIC DNA]</scope>
    <source>
        <strain evidence="1 2">RO10H11247</strain>
    </source>
</reference>
<accession>A0A0L6UVE6</accession>
<sequence>MKLVSTLNGWYSLSNFFVSSGSHRVHSSKSNGFCTPCNQANEQGILVNSYNPPFTPAKVPLVYGKFHYLKLSIPPNFKNTWAMGVSLYGNERVIEMDFDSGNSSRSYECLLSLSICARSLLYFLKFEFYSPSTHIFIFKNQRYMDNEELGMIKQFFFSRTFTKMNLMMIDVPKGNTIKPVDFQKFPIIPPPSILILKITKHYSWAHLWISVSILIHKKYIFLASFRRIKKEQHLEFHENIKQPMKKIRKNDHQKNLNNSYNVVEVEFGRVQTVSQVEMGFIGLITNEKETLHIHTQICLYTTSHVIYFYFIYVVSVVRHMVDDPH</sequence>
<evidence type="ECO:0000313" key="1">
    <source>
        <dbReference type="EMBL" id="KNZ52516.1"/>
    </source>
</evidence>
<protein>
    <submittedName>
        <fullName evidence="1">Uncharacterized protein</fullName>
    </submittedName>
</protein>
<dbReference type="AlphaFoldDB" id="A0A0L6UVE6"/>
<proteinExistence type="predicted"/>
<evidence type="ECO:0000313" key="2">
    <source>
        <dbReference type="Proteomes" id="UP000037035"/>
    </source>
</evidence>
<keyword evidence="2" id="KW-1185">Reference proteome</keyword>
<comment type="caution">
    <text evidence="1">The sequence shown here is derived from an EMBL/GenBank/DDBJ whole genome shotgun (WGS) entry which is preliminary data.</text>
</comment>
<dbReference type="EMBL" id="LAVV01008554">
    <property type="protein sequence ID" value="KNZ52516.1"/>
    <property type="molecule type" value="Genomic_DNA"/>
</dbReference>